<sequence length="156" mass="15968">MDPISEGLLAALAGGAGGELGEQVWASLGALIKRPFRRTGAEAGEGEPSSGEAELVALEEAPSDPARELMLRRVLAERATADPGFRNDLEEWLSAARQVRIAEGAVSNSITGGTFSGAVVQGRDFSSITFSAPPAPAPPQDEARGTPTSGTNPGPS</sequence>
<feature type="region of interest" description="Disordered" evidence="1">
    <location>
        <begin position="127"/>
        <end position="156"/>
    </location>
</feature>
<dbReference type="RefSeq" id="WP_344260171.1">
    <property type="nucleotide sequence ID" value="NZ_BAAAMJ010000015.1"/>
</dbReference>
<accession>A0ABP5AB30</accession>
<keyword evidence="3" id="KW-1185">Reference proteome</keyword>
<protein>
    <submittedName>
        <fullName evidence="2">Uncharacterized protein</fullName>
    </submittedName>
</protein>
<reference evidence="3" key="1">
    <citation type="journal article" date="2019" name="Int. J. Syst. Evol. Microbiol.">
        <title>The Global Catalogue of Microorganisms (GCM) 10K type strain sequencing project: providing services to taxonomists for standard genome sequencing and annotation.</title>
        <authorList>
            <consortium name="The Broad Institute Genomics Platform"/>
            <consortium name="The Broad Institute Genome Sequencing Center for Infectious Disease"/>
            <person name="Wu L."/>
            <person name="Ma J."/>
        </authorList>
    </citation>
    <scope>NUCLEOTIDE SEQUENCE [LARGE SCALE GENOMIC DNA]</scope>
    <source>
        <strain evidence="3">JCM 13581</strain>
    </source>
</reference>
<name>A0ABP5AB30_9ACTN</name>
<evidence type="ECO:0000256" key="1">
    <source>
        <dbReference type="SAM" id="MobiDB-lite"/>
    </source>
</evidence>
<evidence type="ECO:0000313" key="2">
    <source>
        <dbReference type="EMBL" id="GAA1908410.1"/>
    </source>
</evidence>
<evidence type="ECO:0000313" key="3">
    <source>
        <dbReference type="Proteomes" id="UP001501303"/>
    </source>
</evidence>
<dbReference type="Proteomes" id="UP001501303">
    <property type="component" value="Unassembled WGS sequence"/>
</dbReference>
<dbReference type="EMBL" id="BAAAMJ010000015">
    <property type="protein sequence ID" value="GAA1908410.1"/>
    <property type="molecule type" value="Genomic_DNA"/>
</dbReference>
<feature type="compositionally biased region" description="Polar residues" evidence="1">
    <location>
        <begin position="146"/>
        <end position="156"/>
    </location>
</feature>
<comment type="caution">
    <text evidence="2">The sequence shown here is derived from an EMBL/GenBank/DDBJ whole genome shotgun (WGS) entry which is preliminary data.</text>
</comment>
<organism evidence="2 3">
    <name type="scientific">Streptomyces sodiiphilus</name>
    <dbReference type="NCBI Taxonomy" id="226217"/>
    <lineage>
        <taxon>Bacteria</taxon>
        <taxon>Bacillati</taxon>
        <taxon>Actinomycetota</taxon>
        <taxon>Actinomycetes</taxon>
        <taxon>Kitasatosporales</taxon>
        <taxon>Streptomycetaceae</taxon>
        <taxon>Streptomyces</taxon>
    </lineage>
</organism>
<proteinExistence type="predicted"/>
<gene>
    <name evidence="2" type="ORF">GCM10009716_17940</name>
</gene>